<name>A0A5J5J6C3_9MICO</name>
<evidence type="ECO:0000313" key="1">
    <source>
        <dbReference type="EMBL" id="KAA9111630.1"/>
    </source>
</evidence>
<dbReference type="Proteomes" id="UP000325827">
    <property type="component" value="Unassembled WGS sequence"/>
</dbReference>
<gene>
    <name evidence="1" type="ORF">F6B43_03225</name>
</gene>
<accession>A0A5J5J6C3</accession>
<evidence type="ECO:0000313" key="2">
    <source>
        <dbReference type="Proteomes" id="UP000325827"/>
    </source>
</evidence>
<protein>
    <submittedName>
        <fullName evidence="1">Uncharacterized protein</fullName>
    </submittedName>
</protein>
<proteinExistence type="predicted"/>
<reference evidence="2" key="1">
    <citation type="submission" date="2019-09" db="EMBL/GenBank/DDBJ databases">
        <title>Mumia zhuanghuii sp. nov. isolated from the intestinal contents of plateau pika (Ochotona curzoniae) in the Qinghai-Tibet plateau of China.</title>
        <authorList>
            <person name="Tian Z."/>
        </authorList>
    </citation>
    <scope>NUCLEOTIDE SEQUENCE [LARGE SCALE GENOMIC DNA]</scope>
    <source>
        <strain evidence="2">JCM 30598</strain>
    </source>
</reference>
<dbReference type="AlphaFoldDB" id="A0A5J5J6C3"/>
<dbReference type="OrthoDB" id="5120662at2"/>
<sequence>MSEVARIFETIGGDMTITLDRPPVSAAPALSPLTPARLVSVTESLWRVIDPRGIVIGHVQALSLGDSVRFRARRYHAASKGFRDLGDFWSADDAVDCLRFAR</sequence>
<dbReference type="EMBL" id="VYSA01000001">
    <property type="protein sequence ID" value="KAA9111630.1"/>
    <property type="molecule type" value="Genomic_DNA"/>
</dbReference>
<comment type="caution">
    <text evidence="1">The sequence shown here is derived from an EMBL/GenBank/DDBJ whole genome shotgun (WGS) entry which is preliminary data.</text>
</comment>
<organism evidence="1 2">
    <name type="scientific">Microbacterium rhizomatis</name>
    <dbReference type="NCBI Taxonomy" id="1631477"/>
    <lineage>
        <taxon>Bacteria</taxon>
        <taxon>Bacillati</taxon>
        <taxon>Actinomycetota</taxon>
        <taxon>Actinomycetes</taxon>
        <taxon>Micrococcales</taxon>
        <taxon>Microbacteriaceae</taxon>
        <taxon>Microbacterium</taxon>
    </lineage>
</organism>
<keyword evidence="2" id="KW-1185">Reference proteome</keyword>